<dbReference type="Pfam" id="PF04248">
    <property type="entry name" value="NTP_transf_9"/>
    <property type="match status" value="1"/>
</dbReference>
<evidence type="ECO:0000313" key="2">
    <source>
        <dbReference type="EMBL" id="MDG0867530.1"/>
    </source>
</evidence>
<dbReference type="Proteomes" id="UP001219901">
    <property type="component" value="Chromosome"/>
</dbReference>
<dbReference type="RefSeq" id="WP_342825979.1">
    <property type="nucleotide sequence ID" value="NZ_CP046146.1"/>
</dbReference>
<dbReference type="Gene3D" id="2.170.150.40">
    <property type="entry name" value="Domain of unknown function (DUF427)"/>
    <property type="match status" value="1"/>
</dbReference>
<dbReference type="AlphaFoldDB" id="A0AAJ5ZJZ0"/>
<evidence type="ECO:0000259" key="1">
    <source>
        <dbReference type="Pfam" id="PF04248"/>
    </source>
</evidence>
<reference evidence="4" key="3">
    <citation type="submission" date="2023-06" db="EMBL/GenBank/DDBJ databases">
        <title>Pangenomics reveal diversification of enzyme families and niche specialization in globally abundant SAR202 bacteria.</title>
        <authorList>
            <person name="Saw J.H.W."/>
        </authorList>
    </citation>
    <scope>NUCLEOTIDE SEQUENCE [LARGE SCALE GENOMIC DNA]</scope>
    <source>
        <strain evidence="4">JH1073</strain>
    </source>
</reference>
<dbReference type="EMBL" id="CP046147">
    <property type="protein sequence ID" value="WFG40097.1"/>
    <property type="molecule type" value="Genomic_DNA"/>
</dbReference>
<dbReference type="EMBL" id="WMBE01000003">
    <property type="protein sequence ID" value="MDG0867530.1"/>
    <property type="molecule type" value="Genomic_DNA"/>
</dbReference>
<dbReference type="PANTHER" id="PTHR34310:SF5">
    <property type="entry name" value="DUF427 DOMAIN PROTEIN (AFU_ORTHOLOGUE AFUA_3G02220)"/>
    <property type="match status" value="1"/>
</dbReference>
<keyword evidence="4" id="KW-1185">Reference proteome</keyword>
<organism evidence="3 4">
    <name type="scientific">Candidatus Lucifugimonas marina</name>
    <dbReference type="NCBI Taxonomy" id="3038979"/>
    <lineage>
        <taxon>Bacteria</taxon>
        <taxon>Bacillati</taxon>
        <taxon>Chloroflexota</taxon>
        <taxon>Dehalococcoidia</taxon>
        <taxon>SAR202 cluster</taxon>
        <taxon>Candidatus Lucifugimonadales</taxon>
        <taxon>Candidatus Lucifugimonadaceae</taxon>
        <taxon>Candidatus Lucifugimonas</taxon>
    </lineage>
</organism>
<dbReference type="InterPro" id="IPR038694">
    <property type="entry name" value="DUF427_sf"/>
</dbReference>
<reference evidence="4 5" key="1">
    <citation type="submission" date="2019-11" db="EMBL/GenBank/DDBJ databases">
        <authorList>
            <person name="Cho J.-C."/>
        </authorList>
    </citation>
    <scope>NUCLEOTIDE SEQUENCE [LARGE SCALE GENOMIC DNA]</scope>
    <source>
        <strain evidence="3 4">JH1073</strain>
        <strain evidence="2 5">JH702</strain>
    </source>
</reference>
<gene>
    <name evidence="2" type="ORF">GKO46_10685</name>
    <name evidence="3" type="ORF">GKO48_10855</name>
</gene>
<dbReference type="PANTHER" id="PTHR34310">
    <property type="entry name" value="DUF427 DOMAIN PROTEIN (AFU_ORTHOLOGUE AFUA_3G02220)"/>
    <property type="match status" value="1"/>
</dbReference>
<evidence type="ECO:0000313" key="3">
    <source>
        <dbReference type="EMBL" id="WFG40097.1"/>
    </source>
</evidence>
<name>A0AAJ5ZJZ0_9CHLR</name>
<evidence type="ECO:0000313" key="5">
    <source>
        <dbReference type="Proteomes" id="UP001321249"/>
    </source>
</evidence>
<protein>
    <submittedName>
        <fullName evidence="3">DUF427 domain-containing protein</fullName>
    </submittedName>
</protein>
<dbReference type="Proteomes" id="UP001321249">
    <property type="component" value="Unassembled WGS sequence"/>
</dbReference>
<accession>A0AAJ5ZJZ0</accession>
<evidence type="ECO:0000313" key="4">
    <source>
        <dbReference type="Proteomes" id="UP001219901"/>
    </source>
</evidence>
<proteinExistence type="predicted"/>
<feature type="domain" description="DUF427" evidence="1">
    <location>
        <begin position="2"/>
        <end position="88"/>
    </location>
</feature>
<dbReference type="InterPro" id="IPR007361">
    <property type="entry name" value="DUF427"/>
</dbReference>
<reference evidence="3" key="2">
    <citation type="journal article" date="2023" name="Nat. Commun.">
        <title>Cultivation of marine bacteria of the SAR202 clade.</title>
        <authorList>
            <person name="Lim Y."/>
            <person name="Seo J.H."/>
            <person name="Giovannoni S.J."/>
            <person name="Kang I."/>
            <person name="Cho J.C."/>
        </authorList>
    </citation>
    <scope>NUCLEOTIDE SEQUENCE</scope>
    <source>
        <strain evidence="3">JH1073</strain>
    </source>
</reference>
<sequence length="94" mass="10494">MVRAIFNGTVVAESEDYEVVEGNVYFPPDSLKREFFSESGLNTRCPWKGTASYYSVDVDGQQAQDVAWYYPSPSDAASNIKDHVAFYPQVVVEG</sequence>